<dbReference type="OrthoDB" id="10019596at2759"/>
<dbReference type="InterPro" id="IPR022353">
    <property type="entry name" value="Insulin_CS"/>
</dbReference>
<dbReference type="Proteomes" id="UP000288716">
    <property type="component" value="Unassembled WGS sequence"/>
</dbReference>
<protein>
    <recommendedName>
        <fullName evidence="4">Insulin-like domain-containing protein</fullName>
    </recommendedName>
</protein>
<dbReference type="EMBL" id="NCKV01006675">
    <property type="protein sequence ID" value="RWS23324.1"/>
    <property type="molecule type" value="Genomic_DNA"/>
</dbReference>
<keyword evidence="6" id="KW-1185">Reference proteome</keyword>
<evidence type="ECO:0000256" key="3">
    <source>
        <dbReference type="ARBA" id="ARBA00022729"/>
    </source>
</evidence>
<dbReference type="Gene3D" id="1.10.100.10">
    <property type="entry name" value="Insulin-like"/>
    <property type="match status" value="1"/>
</dbReference>
<feature type="domain" description="Insulin-like" evidence="4">
    <location>
        <begin position="33"/>
        <end position="59"/>
    </location>
</feature>
<keyword evidence="2" id="KW-0165">Cleavage on pair of basic residues</keyword>
<comment type="similarity">
    <text evidence="1">Belongs to the insulin family.</text>
</comment>
<proteinExistence type="inferred from homology"/>
<evidence type="ECO:0000259" key="4">
    <source>
        <dbReference type="Pfam" id="PF00049"/>
    </source>
</evidence>
<dbReference type="PROSITE" id="PS00262">
    <property type="entry name" value="INSULIN"/>
    <property type="match status" value="1"/>
</dbReference>
<gene>
    <name evidence="5" type="ORF">B4U80_13937</name>
</gene>
<dbReference type="Pfam" id="PF00049">
    <property type="entry name" value="Insulin"/>
    <property type="match status" value="1"/>
</dbReference>
<sequence length="67" mass="7755">MIIWIPNLADTENSNRLLKRDVNNGKGVYYFLMKRPNEKGLVDECCINQCSMKTLTSYCSIVKPKQK</sequence>
<dbReference type="InterPro" id="IPR016179">
    <property type="entry name" value="Insulin-like"/>
</dbReference>
<organism evidence="5 6">
    <name type="scientific">Leptotrombidium deliense</name>
    <dbReference type="NCBI Taxonomy" id="299467"/>
    <lineage>
        <taxon>Eukaryota</taxon>
        <taxon>Metazoa</taxon>
        <taxon>Ecdysozoa</taxon>
        <taxon>Arthropoda</taxon>
        <taxon>Chelicerata</taxon>
        <taxon>Arachnida</taxon>
        <taxon>Acari</taxon>
        <taxon>Acariformes</taxon>
        <taxon>Trombidiformes</taxon>
        <taxon>Prostigmata</taxon>
        <taxon>Anystina</taxon>
        <taxon>Parasitengona</taxon>
        <taxon>Trombiculoidea</taxon>
        <taxon>Trombiculidae</taxon>
        <taxon>Leptotrombidium</taxon>
    </lineage>
</organism>
<keyword evidence="3" id="KW-0732">Signal</keyword>
<comment type="caution">
    <text evidence="5">The sequence shown here is derived from an EMBL/GenBank/DDBJ whole genome shotgun (WGS) entry which is preliminary data.</text>
</comment>
<dbReference type="InterPro" id="IPR036438">
    <property type="entry name" value="Insulin-like_sf"/>
</dbReference>
<name>A0A443S758_9ACAR</name>
<accession>A0A443S758</accession>
<evidence type="ECO:0000313" key="6">
    <source>
        <dbReference type="Proteomes" id="UP000288716"/>
    </source>
</evidence>
<dbReference type="GO" id="GO:0005179">
    <property type="term" value="F:hormone activity"/>
    <property type="evidence" value="ECO:0007669"/>
    <property type="project" value="InterPro"/>
</dbReference>
<dbReference type="GO" id="GO:0005576">
    <property type="term" value="C:extracellular region"/>
    <property type="evidence" value="ECO:0007669"/>
    <property type="project" value="InterPro"/>
</dbReference>
<dbReference type="VEuPathDB" id="VectorBase:LDEU008716"/>
<evidence type="ECO:0000313" key="5">
    <source>
        <dbReference type="EMBL" id="RWS23324.1"/>
    </source>
</evidence>
<dbReference type="AlphaFoldDB" id="A0A443S758"/>
<evidence type="ECO:0000256" key="1">
    <source>
        <dbReference type="ARBA" id="ARBA00009034"/>
    </source>
</evidence>
<evidence type="ECO:0000256" key="2">
    <source>
        <dbReference type="ARBA" id="ARBA00022685"/>
    </source>
</evidence>
<reference evidence="5 6" key="1">
    <citation type="journal article" date="2018" name="Gigascience">
        <title>Genomes of trombidid mites reveal novel predicted allergens and laterally-transferred genes associated with secondary metabolism.</title>
        <authorList>
            <person name="Dong X."/>
            <person name="Chaisiri K."/>
            <person name="Xia D."/>
            <person name="Armstrong S.D."/>
            <person name="Fang Y."/>
            <person name="Donnelly M.J."/>
            <person name="Kadowaki T."/>
            <person name="McGarry J.W."/>
            <person name="Darby A.C."/>
            <person name="Makepeace B.L."/>
        </authorList>
    </citation>
    <scope>NUCLEOTIDE SEQUENCE [LARGE SCALE GENOMIC DNA]</scope>
    <source>
        <strain evidence="5">UoL-UT</strain>
    </source>
</reference>
<dbReference type="SUPFAM" id="SSF56994">
    <property type="entry name" value="Insulin-like"/>
    <property type="match status" value="1"/>
</dbReference>